<keyword evidence="2" id="KW-1185">Reference proteome</keyword>
<comment type="caution">
    <text evidence="1">The sequence shown here is derived from an EMBL/GenBank/DDBJ whole genome shotgun (WGS) entry which is preliminary data.</text>
</comment>
<dbReference type="RefSeq" id="WP_254014322.1">
    <property type="nucleotide sequence ID" value="NZ_JAMZMM010000355.1"/>
</dbReference>
<sequence>MSHLQSLGGSAGDDSEVYRQEILQFQKENSAEKIVASQQQVLESAKSVDIQQKDNSQTLRRCISGCSPQATFKKGEVLGVYSRSKEGWVRALKEDGKEISLSDALKVEYREQNGERDYFTILEGRDIGKKVSLALGYIGRMSWEGAVAVTFNEKTNNDSYPPQKYGKSNHFSISLFGYFRFAIL</sequence>
<proteinExistence type="predicted"/>
<gene>
    <name evidence="1" type="ORF">NJ959_24470</name>
</gene>
<organism evidence="1 2">
    <name type="scientific">Limnofasciculus baicalensis BBK-W-15</name>
    <dbReference type="NCBI Taxonomy" id="2699891"/>
    <lineage>
        <taxon>Bacteria</taxon>
        <taxon>Bacillati</taxon>
        <taxon>Cyanobacteriota</taxon>
        <taxon>Cyanophyceae</taxon>
        <taxon>Coleofasciculales</taxon>
        <taxon>Coleofasciculaceae</taxon>
        <taxon>Limnofasciculus</taxon>
        <taxon>Limnofasciculus baicalensis</taxon>
    </lineage>
</organism>
<evidence type="ECO:0000313" key="2">
    <source>
        <dbReference type="Proteomes" id="UP001204953"/>
    </source>
</evidence>
<dbReference type="EMBL" id="JAMZMM010000355">
    <property type="protein sequence ID" value="MCP2731587.1"/>
    <property type="molecule type" value="Genomic_DNA"/>
</dbReference>
<dbReference type="Proteomes" id="UP001204953">
    <property type="component" value="Unassembled WGS sequence"/>
</dbReference>
<evidence type="ECO:0000313" key="1">
    <source>
        <dbReference type="EMBL" id="MCP2731587.1"/>
    </source>
</evidence>
<reference evidence="1" key="1">
    <citation type="submission" date="2022-06" db="EMBL/GenBank/DDBJ databases">
        <title>New cyanobacteria of genus Symplocastrum in benthos of Lake Baikal.</title>
        <authorList>
            <person name="Sorokovikova E."/>
            <person name="Tikhonova I."/>
            <person name="Krasnopeev A."/>
            <person name="Evseev P."/>
            <person name="Gladkikh A."/>
            <person name="Belykh O."/>
        </authorList>
    </citation>
    <scope>NUCLEOTIDE SEQUENCE</scope>
    <source>
        <strain evidence="1">BBK-W-15</strain>
    </source>
</reference>
<dbReference type="AlphaFoldDB" id="A0AAE3GZQ3"/>
<accession>A0AAE3GZQ3</accession>
<name>A0AAE3GZQ3_9CYAN</name>
<protein>
    <submittedName>
        <fullName evidence="1">Uncharacterized protein</fullName>
    </submittedName>
</protein>